<evidence type="ECO:0000259" key="4">
    <source>
        <dbReference type="Pfam" id="PF03807"/>
    </source>
</evidence>
<dbReference type="InterPro" id="IPR036291">
    <property type="entry name" value="NAD(P)-bd_dom_sf"/>
</dbReference>
<evidence type="ECO:0000256" key="2">
    <source>
        <dbReference type="ARBA" id="ARBA00022857"/>
    </source>
</evidence>
<keyword evidence="2" id="KW-0521">NADP</keyword>
<dbReference type="PANTHER" id="PTHR11645:SF0">
    <property type="entry name" value="PYRROLINE-5-CARBOXYLATE REDUCTASE 3"/>
    <property type="match status" value="1"/>
</dbReference>
<dbReference type="SUPFAM" id="SSF48179">
    <property type="entry name" value="6-phosphogluconate dehydrogenase C-terminal domain-like"/>
    <property type="match status" value="1"/>
</dbReference>
<comment type="similarity">
    <text evidence="1">Belongs to the pyrroline-5-carboxylate reductase family.</text>
</comment>
<dbReference type="GO" id="GO:0055129">
    <property type="term" value="P:L-proline biosynthetic process"/>
    <property type="evidence" value="ECO:0007669"/>
    <property type="project" value="TreeGrafter"/>
</dbReference>
<evidence type="ECO:0000256" key="3">
    <source>
        <dbReference type="ARBA" id="ARBA00023002"/>
    </source>
</evidence>
<evidence type="ECO:0000259" key="5">
    <source>
        <dbReference type="Pfam" id="PF14748"/>
    </source>
</evidence>
<dbReference type="GO" id="GO:0004735">
    <property type="term" value="F:pyrroline-5-carboxylate reductase activity"/>
    <property type="evidence" value="ECO:0007669"/>
    <property type="project" value="InterPro"/>
</dbReference>
<sequence>MTSHTSRLVVIGGGNMGSALVGGLVQSGWDPSTITVVEIDAAKCAQLEKDLGVRTSNVVVAADGALIAVKPGDVVAVCEQVATTGTPRVLSIAAGISVATLQQAVGSTVVAVRAMPNTPALVKEGVTAICGSSACTEEDYVWAESLLSAVGLVVRVPESQMDAVTAVAGSGPAYIFLMAEALLAAGIAEGLPHDVADALVRQLFRGSGILLADSSDSPATLREKVTSPNGTTAAGLAVFEESKLREIVHNVVKAAAARSAEMGK</sequence>
<dbReference type="InterPro" id="IPR053790">
    <property type="entry name" value="P5CR-like_CS"/>
</dbReference>
<protein>
    <submittedName>
        <fullName evidence="6">Unannotated protein</fullName>
    </submittedName>
</protein>
<gene>
    <name evidence="6" type="ORF">UFOPK4057_00162</name>
</gene>
<evidence type="ECO:0000256" key="1">
    <source>
        <dbReference type="ARBA" id="ARBA00005525"/>
    </source>
</evidence>
<dbReference type="EMBL" id="CAFBPC010000022">
    <property type="protein sequence ID" value="CAB4998367.1"/>
    <property type="molecule type" value="Genomic_DNA"/>
</dbReference>
<dbReference type="HAMAP" id="MF_01925">
    <property type="entry name" value="P5C_reductase"/>
    <property type="match status" value="1"/>
</dbReference>
<feature type="domain" description="Pyrroline-5-carboxylate reductase dimerisation" evidence="5">
    <location>
        <begin position="158"/>
        <end position="262"/>
    </location>
</feature>
<dbReference type="PANTHER" id="PTHR11645">
    <property type="entry name" value="PYRROLINE-5-CARBOXYLATE REDUCTASE"/>
    <property type="match status" value="1"/>
</dbReference>
<dbReference type="PIRSF" id="PIRSF000193">
    <property type="entry name" value="Pyrrol-5-carb_rd"/>
    <property type="match status" value="1"/>
</dbReference>
<dbReference type="FunFam" id="1.10.3730.10:FF:000001">
    <property type="entry name" value="Pyrroline-5-carboxylate reductase"/>
    <property type="match status" value="1"/>
</dbReference>
<keyword evidence="3" id="KW-0560">Oxidoreductase</keyword>
<dbReference type="PROSITE" id="PS00521">
    <property type="entry name" value="P5CR"/>
    <property type="match status" value="1"/>
</dbReference>
<evidence type="ECO:0000313" key="6">
    <source>
        <dbReference type="EMBL" id="CAB4998367.1"/>
    </source>
</evidence>
<dbReference type="InterPro" id="IPR028939">
    <property type="entry name" value="P5C_Rdtase_cat_N"/>
</dbReference>
<dbReference type="InterPro" id="IPR008927">
    <property type="entry name" value="6-PGluconate_DH-like_C_sf"/>
</dbReference>
<accession>A0A6J7NZC9</accession>
<dbReference type="Gene3D" id="3.40.50.720">
    <property type="entry name" value="NAD(P)-binding Rossmann-like Domain"/>
    <property type="match status" value="1"/>
</dbReference>
<dbReference type="Gene3D" id="1.10.3730.10">
    <property type="entry name" value="ProC C-terminal domain-like"/>
    <property type="match status" value="1"/>
</dbReference>
<dbReference type="SUPFAM" id="SSF51735">
    <property type="entry name" value="NAD(P)-binding Rossmann-fold domains"/>
    <property type="match status" value="1"/>
</dbReference>
<dbReference type="NCBIfam" id="TIGR00112">
    <property type="entry name" value="proC"/>
    <property type="match status" value="1"/>
</dbReference>
<dbReference type="InterPro" id="IPR029036">
    <property type="entry name" value="P5CR_dimer"/>
</dbReference>
<reference evidence="6" key="1">
    <citation type="submission" date="2020-05" db="EMBL/GenBank/DDBJ databases">
        <authorList>
            <person name="Chiriac C."/>
            <person name="Salcher M."/>
            <person name="Ghai R."/>
            <person name="Kavagutti S V."/>
        </authorList>
    </citation>
    <scope>NUCLEOTIDE SEQUENCE</scope>
</reference>
<dbReference type="Pfam" id="PF03807">
    <property type="entry name" value="F420_oxidored"/>
    <property type="match status" value="1"/>
</dbReference>
<name>A0A6J7NZC9_9ZZZZ</name>
<organism evidence="6">
    <name type="scientific">freshwater metagenome</name>
    <dbReference type="NCBI Taxonomy" id="449393"/>
    <lineage>
        <taxon>unclassified sequences</taxon>
        <taxon>metagenomes</taxon>
        <taxon>ecological metagenomes</taxon>
    </lineage>
</organism>
<dbReference type="InterPro" id="IPR000304">
    <property type="entry name" value="Pyrroline-COOH_reductase"/>
</dbReference>
<dbReference type="Pfam" id="PF14748">
    <property type="entry name" value="P5CR_dimer"/>
    <property type="match status" value="1"/>
</dbReference>
<feature type="domain" description="Pyrroline-5-carboxylate reductase catalytic N-terminal" evidence="4">
    <location>
        <begin position="8"/>
        <end position="95"/>
    </location>
</feature>
<proteinExistence type="inferred from homology"/>
<dbReference type="AlphaFoldDB" id="A0A6J7NZC9"/>